<organism evidence="11">
    <name type="scientific">Aegilops tauschii</name>
    <name type="common">Tausch's goatgrass</name>
    <name type="synonym">Aegilops squarrosa</name>
    <dbReference type="NCBI Taxonomy" id="37682"/>
    <lineage>
        <taxon>Eukaryota</taxon>
        <taxon>Viridiplantae</taxon>
        <taxon>Streptophyta</taxon>
        <taxon>Embryophyta</taxon>
        <taxon>Tracheophyta</taxon>
        <taxon>Spermatophyta</taxon>
        <taxon>Magnoliopsida</taxon>
        <taxon>Liliopsida</taxon>
        <taxon>Poales</taxon>
        <taxon>Poaceae</taxon>
        <taxon>BOP clade</taxon>
        <taxon>Pooideae</taxon>
        <taxon>Triticodae</taxon>
        <taxon>Triticeae</taxon>
        <taxon>Triticinae</taxon>
        <taxon>Aegilops</taxon>
    </lineage>
</organism>
<evidence type="ECO:0000259" key="10">
    <source>
        <dbReference type="Pfam" id="PF23598"/>
    </source>
</evidence>
<dbReference type="InterPro" id="IPR036388">
    <property type="entry name" value="WH-like_DNA-bd_sf"/>
</dbReference>
<comment type="similarity">
    <text evidence="1">Belongs to the disease resistance NB-LRR family.</text>
</comment>
<evidence type="ECO:0000256" key="6">
    <source>
        <dbReference type="ARBA" id="ARBA00023054"/>
    </source>
</evidence>
<name>M8CYN7_AEGTA</name>
<dbReference type="GO" id="GO:0002758">
    <property type="term" value="P:innate immune response-activating signaling pathway"/>
    <property type="evidence" value="ECO:0007669"/>
    <property type="project" value="UniProtKB-ARBA"/>
</dbReference>
<dbReference type="SUPFAM" id="SSF52540">
    <property type="entry name" value="P-loop containing nucleoside triphosphate hydrolases"/>
    <property type="match status" value="1"/>
</dbReference>
<evidence type="ECO:0000313" key="11">
    <source>
        <dbReference type="EnsemblPlants" id="EMT28991"/>
    </source>
</evidence>
<dbReference type="Gene3D" id="1.20.5.4130">
    <property type="match status" value="1"/>
</dbReference>
<dbReference type="Gene3D" id="1.10.10.10">
    <property type="entry name" value="Winged helix-like DNA-binding domain superfamily/Winged helix DNA-binding domain"/>
    <property type="match status" value="1"/>
</dbReference>
<dbReference type="ExpressionAtlas" id="M8CYN7">
    <property type="expression patterns" value="baseline"/>
</dbReference>
<keyword evidence="2" id="KW-0433">Leucine-rich repeat</keyword>
<dbReference type="InterPro" id="IPR041118">
    <property type="entry name" value="Rx_N"/>
</dbReference>
<dbReference type="InterPro" id="IPR042197">
    <property type="entry name" value="Apaf_helical"/>
</dbReference>
<dbReference type="SUPFAM" id="SSF52058">
    <property type="entry name" value="L domain-like"/>
    <property type="match status" value="1"/>
</dbReference>
<dbReference type="PRINTS" id="PR00364">
    <property type="entry name" value="DISEASERSIST"/>
</dbReference>
<evidence type="ECO:0000256" key="5">
    <source>
        <dbReference type="ARBA" id="ARBA00022821"/>
    </source>
</evidence>
<dbReference type="InterPro" id="IPR032675">
    <property type="entry name" value="LRR_dom_sf"/>
</dbReference>
<dbReference type="CDD" id="cd14798">
    <property type="entry name" value="RX-CC_like"/>
    <property type="match status" value="1"/>
</dbReference>
<accession>M8CYN7</accession>
<dbReference type="GO" id="GO:0009626">
    <property type="term" value="P:plant-type hypersensitive response"/>
    <property type="evidence" value="ECO:0007669"/>
    <property type="project" value="UniProtKB-ARBA"/>
</dbReference>
<keyword evidence="6" id="KW-0175">Coiled coil</keyword>
<feature type="domain" description="Disease resistance N-terminal" evidence="8">
    <location>
        <begin position="15"/>
        <end position="96"/>
    </location>
</feature>
<sequence>MTIGAAVGSTLMGLIDPLLAKLGSLLEGAYHKLRYLQPGITSLRHELGSIKAALEDLSHLEESSSLVKAWKGHLQELSYDIEDCIDDFAQRLGEDQDHVHDGLIARITGWLKTMQLYHQTAGQIAELREHAVEVNDRRKRFKLDTATPCCSSTGGIDPRLLALFEEEDRLVGVEGPEGELIKWLTDGVRQRRVVSVVGSGGLGKTALANLVYKKIKGDFHCAAFVSVSRNPDINKILRDILRGVLETSNPTSDDQRQHMDQIEKNLDSGPLETCQLIEMTKKYLEKLRYFIVIDDIWCKQAWETIQFVFPFNDCTSRILTTTRINDVATHSCFPQREFAYSIKPLSSHASRRLFFSRAFCLEEECSQELLEIVDEILKKCDGLPLAIINIASLLATKVATRQEWKKVLDSIGSTFDEYHELELIKRVLLVSYRDLHHHLKTCLLHLSVFPEDHIIGRDRLIWRWIAEGFIVGQLGQNREEVGERYFNELINRNMIEVVDMDYSGSAINCRVHDIILDLLVSLSTEENFVTILNGQKLISSNKKVRRLSLQGNCEEHNEWLCSCTSNFSHVRSLGVFGDCKDLPRLKGLKTLRVLDIEDCYHQEDNVQHTEDIGSLHLLRYLYFTKVPREIGNLKLLQTLDVSCLYVQELPATIVQLHQLVRLFVRVGVRLPKGISNMRSLEQLMWFSVCDNDVGVVQELGDLIKLRALQIHWDECTGGNIERYQNSVVSSLCKLAKHRLQKLRVIGSWKNNVDFLISSCLSNVQHFSMFRHGPHFHRIPKWNSSLSTLIYLDIKVEEVQQEDLKLLKDLPVLVYLGLQATKLNQEALSINCSGFRCLGLFYFILPYDQLDCTTLEDTKDGLALIFEERSMPKLWWLKIECAAHDMVSEQGIESDFGVHHLKSLKRLEVEINCTGTRAWKVDAAESAIRNAATSHPTHPTLYINIFREHEMIND</sequence>
<dbReference type="EnsemblPlants" id="EMT28991">
    <property type="protein sequence ID" value="EMT28991"/>
    <property type="gene ID" value="F775_18692"/>
</dbReference>
<feature type="domain" description="Disease resistance protein winged helix" evidence="9">
    <location>
        <begin position="448"/>
        <end position="518"/>
    </location>
</feature>
<dbReference type="OMA" id="RYCAHDA"/>
<proteinExistence type="inferred from homology"/>
<dbReference type="Pfam" id="PF00931">
    <property type="entry name" value="NB-ARC"/>
    <property type="match status" value="1"/>
</dbReference>
<feature type="domain" description="NB-ARC" evidence="7">
    <location>
        <begin position="178"/>
        <end position="354"/>
    </location>
</feature>
<keyword evidence="3" id="KW-0677">Repeat</keyword>
<dbReference type="PANTHER" id="PTHR23155">
    <property type="entry name" value="DISEASE RESISTANCE PROTEIN RP"/>
    <property type="match status" value="1"/>
</dbReference>
<dbReference type="InterPro" id="IPR055414">
    <property type="entry name" value="LRR_R13L4/SHOC2-like"/>
</dbReference>
<dbReference type="PANTHER" id="PTHR23155:SF1167">
    <property type="entry name" value="OS08G0412100 PROTEIN"/>
    <property type="match status" value="1"/>
</dbReference>
<protein>
    <submittedName>
        <fullName evidence="11">Disease resistance protein RPM1</fullName>
    </submittedName>
</protein>
<evidence type="ECO:0000256" key="1">
    <source>
        <dbReference type="ARBA" id="ARBA00008894"/>
    </source>
</evidence>
<dbReference type="Gene3D" id="3.80.10.10">
    <property type="entry name" value="Ribonuclease Inhibitor"/>
    <property type="match status" value="1"/>
</dbReference>
<dbReference type="Gene3D" id="1.10.8.430">
    <property type="entry name" value="Helical domain of apoptotic protease-activating factors"/>
    <property type="match status" value="1"/>
</dbReference>
<dbReference type="InterPro" id="IPR027417">
    <property type="entry name" value="P-loop_NTPase"/>
</dbReference>
<keyword evidence="5" id="KW-0611">Plant defense</keyword>
<feature type="domain" description="Disease resistance R13L4/SHOC-2-like LRR" evidence="10">
    <location>
        <begin position="569"/>
        <end position="940"/>
    </location>
</feature>
<dbReference type="FunFam" id="1.10.10.10:FF:000322">
    <property type="entry name" value="Probable disease resistance protein At1g63360"/>
    <property type="match status" value="1"/>
</dbReference>
<dbReference type="InterPro" id="IPR044974">
    <property type="entry name" value="Disease_R_plants"/>
</dbReference>
<dbReference type="GO" id="GO:0042742">
    <property type="term" value="P:defense response to bacterium"/>
    <property type="evidence" value="ECO:0007669"/>
    <property type="project" value="UniProtKB-ARBA"/>
</dbReference>
<evidence type="ECO:0000259" key="8">
    <source>
        <dbReference type="Pfam" id="PF18052"/>
    </source>
</evidence>
<dbReference type="GO" id="GO:0043531">
    <property type="term" value="F:ADP binding"/>
    <property type="evidence" value="ECO:0007669"/>
    <property type="project" value="InterPro"/>
</dbReference>
<evidence type="ECO:0000259" key="9">
    <source>
        <dbReference type="Pfam" id="PF23559"/>
    </source>
</evidence>
<keyword evidence="4" id="KW-0547">Nucleotide-binding</keyword>
<reference evidence="11" key="1">
    <citation type="submission" date="2015-06" db="UniProtKB">
        <authorList>
            <consortium name="EnsemblPlants"/>
        </authorList>
    </citation>
    <scope>IDENTIFICATION</scope>
</reference>
<dbReference type="Gene3D" id="3.40.50.300">
    <property type="entry name" value="P-loop containing nucleotide triphosphate hydrolases"/>
    <property type="match status" value="1"/>
</dbReference>
<evidence type="ECO:0000259" key="7">
    <source>
        <dbReference type="Pfam" id="PF00931"/>
    </source>
</evidence>
<dbReference type="Pfam" id="PF23598">
    <property type="entry name" value="LRR_14"/>
    <property type="match status" value="1"/>
</dbReference>
<dbReference type="AlphaFoldDB" id="M8CYN7"/>
<evidence type="ECO:0000256" key="4">
    <source>
        <dbReference type="ARBA" id="ARBA00022741"/>
    </source>
</evidence>
<dbReference type="InterPro" id="IPR058922">
    <property type="entry name" value="WHD_DRP"/>
</dbReference>
<dbReference type="Pfam" id="PF23559">
    <property type="entry name" value="WHD_DRP"/>
    <property type="match status" value="1"/>
</dbReference>
<evidence type="ECO:0000256" key="2">
    <source>
        <dbReference type="ARBA" id="ARBA00022614"/>
    </source>
</evidence>
<evidence type="ECO:0000256" key="3">
    <source>
        <dbReference type="ARBA" id="ARBA00022737"/>
    </source>
</evidence>
<dbReference type="InterPro" id="IPR038005">
    <property type="entry name" value="RX-like_CC"/>
</dbReference>
<dbReference type="InterPro" id="IPR002182">
    <property type="entry name" value="NB-ARC"/>
</dbReference>
<dbReference type="Pfam" id="PF18052">
    <property type="entry name" value="Rx_N"/>
    <property type="match status" value="1"/>
</dbReference>